<dbReference type="EMBL" id="CP012150">
    <property type="protein sequence ID" value="AKS33717.1"/>
    <property type="molecule type" value="Genomic_DNA"/>
</dbReference>
<name>A0A0K0X8N6_MYCGD</name>
<evidence type="ECO:0000259" key="2">
    <source>
        <dbReference type="Pfam" id="PF00501"/>
    </source>
</evidence>
<sequence>MGALEVVWGSDIAVEEVRGIPFKTYSQRPRHIGDLLMFADRWGDRPHIVQGSRVVTFTDLRRAAQVKARELADGGLESGERVLLLGWNSPEWIINFWACAILGAVPVLGNGWWGAGEVADAADTAKVTLALVDQRGAAKLPEGLATVPWECDIPGARHAVDFDAAERAAEDSPAVIVFTSGTSGRPKAVVLAHRSLLAGLQMLLHITRRLPHQVDETTGDAGLHTGPMFHIGGVQTLLRAIMVGDTLVMPEGSFKPDEALRLIEEWKIARWSAVPTMVSRVLEHPDAQTRDLTSLRSVTVGGAPVHPEFVELLRQGLPGVQPRVATGYGLTENGGQGTAASGRDTLERPGSCGRPLPCVEVKIAGATEYVDGEILLRSPTQMLYYYGEDSSPITDDGWLHTGDLGRIDDDGYLYITGRAKDMIIRGGENIAPAAVEAALAKVPGVVESAVFGVPHADLGEEVMAAVVVSDATTAEQLTEHLRSSIASFAVPTRWRIETEPLPTNHAGKIDKPAIAAAARAELAGAAQ</sequence>
<dbReference type="AlphaFoldDB" id="A0A0K0X8N6"/>
<dbReference type="STRING" id="134601.AFA91_19515"/>
<dbReference type="Pfam" id="PF00501">
    <property type="entry name" value="AMP-binding"/>
    <property type="match status" value="1"/>
</dbReference>
<evidence type="ECO:0000313" key="5">
    <source>
        <dbReference type="Proteomes" id="UP000062255"/>
    </source>
</evidence>
<dbReference type="PROSITE" id="PS00455">
    <property type="entry name" value="AMP_BINDING"/>
    <property type="match status" value="1"/>
</dbReference>
<accession>A0A0K0X8N6</accession>
<dbReference type="InterPro" id="IPR000873">
    <property type="entry name" value="AMP-dep_synth/lig_dom"/>
</dbReference>
<organism evidence="4 5">
    <name type="scientific">Mycolicibacterium goodii</name>
    <name type="common">Mycobacterium goodii</name>
    <dbReference type="NCBI Taxonomy" id="134601"/>
    <lineage>
        <taxon>Bacteria</taxon>
        <taxon>Bacillati</taxon>
        <taxon>Actinomycetota</taxon>
        <taxon>Actinomycetes</taxon>
        <taxon>Mycobacteriales</taxon>
        <taxon>Mycobacteriaceae</taxon>
        <taxon>Mycolicibacterium</taxon>
    </lineage>
</organism>
<dbReference type="SUPFAM" id="SSF56801">
    <property type="entry name" value="Acetyl-CoA synthetase-like"/>
    <property type="match status" value="1"/>
</dbReference>
<dbReference type="PANTHER" id="PTHR43201">
    <property type="entry name" value="ACYL-COA SYNTHETASE"/>
    <property type="match status" value="1"/>
</dbReference>
<dbReference type="Gene3D" id="3.30.300.30">
    <property type="match status" value="1"/>
</dbReference>
<proteinExistence type="predicted"/>
<protein>
    <submittedName>
        <fullName evidence="4">AMP-dependent synthetase</fullName>
    </submittedName>
</protein>
<reference evidence="4 5" key="1">
    <citation type="submission" date="2015-07" db="EMBL/GenBank/DDBJ databases">
        <title>Complete genome sequence of Mycobacterium goodii X7B, a facultative thermophilic biodesulfurizing bacterium.</title>
        <authorList>
            <person name="Yu B."/>
            <person name="Li F."/>
            <person name="Xu P."/>
        </authorList>
    </citation>
    <scope>NUCLEOTIDE SEQUENCE [LARGE SCALE GENOMIC DNA]</scope>
    <source>
        <strain evidence="4 5">X7B</strain>
    </source>
</reference>
<dbReference type="InterPro" id="IPR025110">
    <property type="entry name" value="AMP-bd_C"/>
</dbReference>
<dbReference type="KEGG" id="mgo:AFA91_19515"/>
<evidence type="ECO:0000313" key="4">
    <source>
        <dbReference type="EMBL" id="AKS33717.1"/>
    </source>
</evidence>
<feature type="domain" description="AMP-binding enzyme C-terminal" evidence="3">
    <location>
        <begin position="435"/>
        <end position="508"/>
    </location>
</feature>
<feature type="domain" description="AMP-dependent synthetase/ligase" evidence="2">
    <location>
        <begin position="39"/>
        <end position="386"/>
    </location>
</feature>
<dbReference type="Pfam" id="PF13193">
    <property type="entry name" value="AMP-binding_C"/>
    <property type="match status" value="1"/>
</dbReference>
<dbReference type="InterPro" id="IPR042099">
    <property type="entry name" value="ANL_N_sf"/>
</dbReference>
<dbReference type="PATRIC" id="fig|134601.6.peg.4041"/>
<feature type="region of interest" description="Disordered" evidence="1">
    <location>
        <begin position="328"/>
        <end position="351"/>
    </location>
</feature>
<evidence type="ECO:0000256" key="1">
    <source>
        <dbReference type="SAM" id="MobiDB-lite"/>
    </source>
</evidence>
<dbReference type="Gene3D" id="3.40.50.12780">
    <property type="entry name" value="N-terminal domain of ligase-like"/>
    <property type="match status" value="1"/>
</dbReference>
<dbReference type="GO" id="GO:0031956">
    <property type="term" value="F:medium-chain fatty acid-CoA ligase activity"/>
    <property type="evidence" value="ECO:0007669"/>
    <property type="project" value="TreeGrafter"/>
</dbReference>
<dbReference type="Proteomes" id="UP000062255">
    <property type="component" value="Chromosome"/>
</dbReference>
<dbReference type="InterPro" id="IPR045851">
    <property type="entry name" value="AMP-bd_C_sf"/>
</dbReference>
<gene>
    <name evidence="4" type="ORF">AFA91_19515</name>
</gene>
<evidence type="ECO:0000259" key="3">
    <source>
        <dbReference type="Pfam" id="PF13193"/>
    </source>
</evidence>
<dbReference type="GO" id="GO:0006631">
    <property type="term" value="P:fatty acid metabolic process"/>
    <property type="evidence" value="ECO:0007669"/>
    <property type="project" value="TreeGrafter"/>
</dbReference>
<dbReference type="InterPro" id="IPR020845">
    <property type="entry name" value="AMP-binding_CS"/>
</dbReference>
<dbReference type="OrthoDB" id="9803968at2"/>
<dbReference type="RefSeq" id="WP_049746153.1">
    <property type="nucleotide sequence ID" value="NZ_CP012150.1"/>
</dbReference>
<dbReference type="PANTHER" id="PTHR43201:SF32">
    <property type="entry name" value="2-SUCCINYLBENZOATE--COA LIGASE, CHLOROPLASTIC_PEROXISOMAL"/>
    <property type="match status" value="1"/>
</dbReference>